<reference evidence="1 2" key="1">
    <citation type="journal article" date="2016" name="Nat. Commun.">
        <title>Thousands of microbial genomes shed light on interconnected biogeochemical processes in an aquifer system.</title>
        <authorList>
            <person name="Anantharaman K."/>
            <person name="Brown C.T."/>
            <person name="Hug L.A."/>
            <person name="Sharon I."/>
            <person name="Castelle C.J."/>
            <person name="Probst A.J."/>
            <person name="Thomas B.C."/>
            <person name="Singh A."/>
            <person name="Wilkins M.J."/>
            <person name="Karaoz U."/>
            <person name="Brodie E.L."/>
            <person name="Williams K.H."/>
            <person name="Hubbard S.S."/>
            <person name="Banfield J.F."/>
        </authorList>
    </citation>
    <scope>NUCLEOTIDE SEQUENCE [LARGE SCALE GENOMIC DNA]</scope>
</reference>
<evidence type="ECO:0000313" key="1">
    <source>
        <dbReference type="EMBL" id="OGM91180.1"/>
    </source>
</evidence>
<protein>
    <submittedName>
        <fullName evidence="1">Uncharacterized protein</fullName>
    </submittedName>
</protein>
<comment type="caution">
    <text evidence="1">The sequence shown here is derived from an EMBL/GenBank/DDBJ whole genome shotgun (WGS) entry which is preliminary data.</text>
</comment>
<dbReference type="STRING" id="1802555.A2755_02115"/>
<dbReference type="AlphaFoldDB" id="A0A1F8DRD1"/>
<dbReference type="EMBL" id="MGIP01000011">
    <property type="protein sequence ID" value="OGM91180.1"/>
    <property type="molecule type" value="Genomic_DNA"/>
</dbReference>
<gene>
    <name evidence="1" type="ORF">A2755_02115</name>
</gene>
<organism evidence="1 2">
    <name type="scientific">Candidatus Wolfebacteria bacterium RIFCSPHIGHO2_01_FULL_48_22</name>
    <dbReference type="NCBI Taxonomy" id="1802555"/>
    <lineage>
        <taxon>Bacteria</taxon>
        <taxon>Candidatus Wolfeibacteriota</taxon>
    </lineage>
</organism>
<sequence length="213" mass="24028">MVSGMNFGTEILNNLYRSVIKAGGTEEQIFEKLKTGSPLYDKWAEDIIGNTTHPFSGNEYLKLLSGNEQYIVSACEDKVIEESDGMFSYVDSDFAKYGANEKGNATLDMPFDVYELQKSGTFADFFTSVTGNLDAMCFTHGQIRSIVKRYRNWLRGDGWANFFLFKSKGKFFVAYVNVYAGGALKAYVCRFGRDSVWLAERHHRVFLPAKLAA</sequence>
<evidence type="ECO:0000313" key="2">
    <source>
        <dbReference type="Proteomes" id="UP000177029"/>
    </source>
</evidence>
<accession>A0A1F8DRD1</accession>
<dbReference type="Proteomes" id="UP000177029">
    <property type="component" value="Unassembled WGS sequence"/>
</dbReference>
<name>A0A1F8DRD1_9BACT</name>
<proteinExistence type="predicted"/>